<organism evidence="14 15">
    <name type="scientific">Holothuria leucospilota</name>
    <name type="common">Black long sea cucumber</name>
    <name type="synonym">Mertensiothuria leucospilota</name>
    <dbReference type="NCBI Taxonomy" id="206669"/>
    <lineage>
        <taxon>Eukaryota</taxon>
        <taxon>Metazoa</taxon>
        <taxon>Echinodermata</taxon>
        <taxon>Eleutherozoa</taxon>
        <taxon>Echinozoa</taxon>
        <taxon>Holothuroidea</taxon>
        <taxon>Aspidochirotacea</taxon>
        <taxon>Aspidochirotida</taxon>
        <taxon>Holothuriidae</taxon>
        <taxon>Holothuria</taxon>
    </lineage>
</organism>
<evidence type="ECO:0000256" key="2">
    <source>
        <dbReference type="ARBA" id="ARBA00008919"/>
    </source>
</evidence>
<evidence type="ECO:0000256" key="6">
    <source>
        <dbReference type="ARBA" id="ARBA00022968"/>
    </source>
</evidence>
<evidence type="ECO:0000256" key="5">
    <source>
        <dbReference type="ARBA" id="ARBA00022692"/>
    </source>
</evidence>
<dbReference type="InterPro" id="IPR031481">
    <property type="entry name" value="Glyco_tran_10_N"/>
</dbReference>
<dbReference type="OrthoDB" id="427096at2759"/>
<keyword evidence="5 11" id="KW-0812">Transmembrane</keyword>
<protein>
    <recommendedName>
        <fullName evidence="11">Fucosyltransferase</fullName>
        <ecNumber evidence="11">2.4.1.-</ecNumber>
    </recommendedName>
</protein>
<evidence type="ECO:0000256" key="1">
    <source>
        <dbReference type="ARBA" id="ARBA00004922"/>
    </source>
</evidence>
<dbReference type="AlphaFoldDB" id="A0A9Q0YDB3"/>
<keyword evidence="11" id="KW-0333">Golgi apparatus</keyword>
<comment type="pathway">
    <text evidence="1">Protein modification; protein glycosylation.</text>
</comment>
<dbReference type="PANTHER" id="PTHR11929">
    <property type="entry name" value="ALPHA- 1,3 -FUCOSYLTRANSFERASE"/>
    <property type="match status" value="1"/>
</dbReference>
<evidence type="ECO:0000313" key="14">
    <source>
        <dbReference type="EMBL" id="KAJ8020708.1"/>
    </source>
</evidence>
<evidence type="ECO:0000256" key="7">
    <source>
        <dbReference type="ARBA" id="ARBA00022989"/>
    </source>
</evidence>
<dbReference type="Gene3D" id="3.40.50.11660">
    <property type="entry name" value="Glycosyl transferase family 10, C-terminal domain"/>
    <property type="match status" value="1"/>
</dbReference>
<feature type="domain" description="Fucosyltransferase C-terminal" evidence="12">
    <location>
        <begin position="190"/>
        <end position="369"/>
    </location>
</feature>
<proteinExistence type="inferred from homology"/>
<dbReference type="SUPFAM" id="SSF53756">
    <property type="entry name" value="UDP-Glycosyltransferase/glycogen phosphorylase"/>
    <property type="match status" value="1"/>
</dbReference>
<dbReference type="Pfam" id="PF00852">
    <property type="entry name" value="Glyco_transf_10"/>
    <property type="match status" value="1"/>
</dbReference>
<comment type="subcellular location">
    <subcellularLocation>
        <location evidence="10">Endomembrane system</location>
        <topology evidence="10">Single-pass type II membrane protein</topology>
    </subcellularLocation>
    <subcellularLocation>
        <location evidence="11">Golgi apparatus</location>
        <location evidence="11">Golgi stack membrane</location>
        <topology evidence="11">Single-pass type II membrane protein</topology>
    </subcellularLocation>
</comment>
<evidence type="ECO:0000256" key="11">
    <source>
        <dbReference type="RuleBase" id="RU003832"/>
    </source>
</evidence>
<keyword evidence="6" id="KW-0735">Signal-anchor</keyword>
<keyword evidence="9" id="KW-0325">Glycoprotein</keyword>
<dbReference type="EMBL" id="JAIZAY010000022">
    <property type="protein sequence ID" value="KAJ8020708.1"/>
    <property type="molecule type" value="Genomic_DNA"/>
</dbReference>
<dbReference type="InterPro" id="IPR001503">
    <property type="entry name" value="Glyco_trans_10"/>
</dbReference>
<comment type="caution">
    <text evidence="14">The sequence shown here is derived from an EMBL/GenBank/DDBJ whole genome shotgun (WGS) entry which is preliminary data.</text>
</comment>
<evidence type="ECO:0000256" key="3">
    <source>
        <dbReference type="ARBA" id="ARBA00022676"/>
    </source>
</evidence>
<gene>
    <name evidence="14" type="ORF">HOLleu_40367</name>
</gene>
<keyword evidence="4 11" id="KW-0808">Transferase</keyword>
<feature type="domain" description="Fucosyltransferase N-terminal" evidence="13">
    <location>
        <begin position="72"/>
        <end position="170"/>
    </location>
</feature>
<sequence length="419" mass="49624">MQQRRFVVLSIFTVIVTLAFIILTQEDDFAIIISEKGLLRQNESIPHFFHNEEDVKYEFLAYKKKPGWHFVKYPCNYQCNVSGVEVTVNYSTNPSDITGKDVVLFRTGPFELHEWEELQYYRTPGQIWIFVTQEPASIVPRLLPPKIYRHTTYNWSFTFHSTSDIYGAYGWYTPFSTKTTSSKLIRNWYQEKSEFAAWISSRHCEGLGWDRTRFVLDLRKHVPIDMYGKCGNLSLSRNDSMAEKVIQKYKFHLSLENSCCSEYLSEKFWNALQNWKSVPIVIGGTKEEYVRLAPPNSFIHADDFPSIEALARHLHTVATNEKVFNSYFEWHQKGTVDQLSFRFRHPVFKEGACKVVEKLQQLHTKYSEYTFDPYSTSWFGSCYKCGEHHWIQRYNFLWKRTIFQDDWQDNRTLYLLDGK</sequence>
<keyword evidence="3 11" id="KW-0328">Glycosyltransferase</keyword>
<keyword evidence="8 11" id="KW-0472">Membrane</keyword>
<accession>A0A9Q0YDB3</accession>
<evidence type="ECO:0000256" key="8">
    <source>
        <dbReference type="ARBA" id="ARBA00023136"/>
    </source>
</evidence>
<dbReference type="EC" id="2.4.1.-" evidence="11"/>
<reference evidence="14" key="1">
    <citation type="submission" date="2021-10" db="EMBL/GenBank/DDBJ databases">
        <title>Tropical sea cucumber genome reveals ecological adaptation and Cuvierian tubules defense mechanism.</title>
        <authorList>
            <person name="Chen T."/>
        </authorList>
    </citation>
    <scope>NUCLEOTIDE SEQUENCE</scope>
    <source>
        <strain evidence="14">Nanhai2018</strain>
        <tissue evidence="14">Muscle</tissue>
    </source>
</reference>
<evidence type="ECO:0000256" key="9">
    <source>
        <dbReference type="ARBA" id="ARBA00023180"/>
    </source>
</evidence>
<name>A0A9Q0YDB3_HOLLE</name>
<dbReference type="Pfam" id="PF17039">
    <property type="entry name" value="Glyco_tran_10_N"/>
    <property type="match status" value="1"/>
</dbReference>
<dbReference type="InterPro" id="IPR038577">
    <property type="entry name" value="GT10-like_C_sf"/>
</dbReference>
<dbReference type="GO" id="GO:0032580">
    <property type="term" value="C:Golgi cisterna membrane"/>
    <property type="evidence" value="ECO:0007669"/>
    <property type="project" value="UniProtKB-SubCell"/>
</dbReference>
<evidence type="ECO:0000256" key="4">
    <source>
        <dbReference type="ARBA" id="ARBA00022679"/>
    </source>
</evidence>
<evidence type="ECO:0000256" key="10">
    <source>
        <dbReference type="ARBA" id="ARBA00060399"/>
    </source>
</evidence>
<dbReference type="GO" id="GO:0046920">
    <property type="term" value="F:alpha-(1-&gt;3)-fucosyltransferase activity"/>
    <property type="evidence" value="ECO:0007669"/>
    <property type="project" value="TreeGrafter"/>
</dbReference>
<dbReference type="PANTHER" id="PTHR11929:SF145">
    <property type="entry name" value="ALPHA-(1,3)-FUCOSYLTRANSFERASE FUT-1"/>
    <property type="match status" value="1"/>
</dbReference>
<dbReference type="FunFam" id="3.40.50.11660:FF:000002">
    <property type="entry name" value="Alpha-(1,3)-fucosyltransferase"/>
    <property type="match status" value="1"/>
</dbReference>
<dbReference type="Proteomes" id="UP001152320">
    <property type="component" value="Chromosome 22"/>
</dbReference>
<dbReference type="InterPro" id="IPR055270">
    <property type="entry name" value="Glyco_tran_10_C"/>
</dbReference>
<comment type="similarity">
    <text evidence="2 11">Belongs to the glycosyltransferase 10 family.</text>
</comment>
<keyword evidence="7 11" id="KW-1133">Transmembrane helix</keyword>
<evidence type="ECO:0000259" key="13">
    <source>
        <dbReference type="Pfam" id="PF17039"/>
    </source>
</evidence>
<keyword evidence="15" id="KW-1185">Reference proteome</keyword>
<evidence type="ECO:0000259" key="12">
    <source>
        <dbReference type="Pfam" id="PF00852"/>
    </source>
</evidence>
<feature type="transmembrane region" description="Helical" evidence="11">
    <location>
        <begin position="7"/>
        <end position="24"/>
    </location>
</feature>
<evidence type="ECO:0000313" key="15">
    <source>
        <dbReference type="Proteomes" id="UP001152320"/>
    </source>
</evidence>